<evidence type="ECO:0000256" key="3">
    <source>
        <dbReference type="ARBA" id="ARBA00022475"/>
    </source>
</evidence>
<feature type="transmembrane region" description="Helical" evidence="10">
    <location>
        <begin position="304"/>
        <end position="333"/>
    </location>
</feature>
<evidence type="ECO:0000256" key="4">
    <source>
        <dbReference type="ARBA" id="ARBA00022538"/>
    </source>
</evidence>
<keyword evidence="6" id="KW-0630">Potassium</keyword>
<dbReference type="InterPro" id="IPR003445">
    <property type="entry name" value="Cat_transpt"/>
</dbReference>
<dbReference type="Pfam" id="PF02386">
    <property type="entry name" value="TrkH"/>
    <property type="match status" value="1"/>
</dbReference>
<evidence type="ECO:0000313" key="11">
    <source>
        <dbReference type="EMBL" id="AUG57038.1"/>
    </source>
</evidence>
<sequence length="455" mass="49699">MIKFQFNIKNRKLFRLDPTKIILLSFIVVIFWGTLLLTLPIASNDNAEKADFLTALFTATSATCVTGLVVVDTAAQWSLFGQIVILILIQTGALGFVTFATFFSILLGKKVSLKTRVLAQQSLSDFSFDGVLSLIKNVVLATFSIELAGAVILATRFVPKFGFKGFYISIFHSISSFCNAGFDILGDFQSLTNYNDDPVLLFFTSILVILGGLGFVVWKNLWEFPKKRELLLHTKVVLLFTVFLIVFGGIFFFLSEFNNPYTLGKLSIVEKINASFFQSVTTRSSGFNTIDTGSMKEITKAMAIFLMFIGAAPGSTGGGVKLTTFGVILVAVISQIRGTEHAVVFKRRIPHQTIIKSLAIVSLSAMIVITLTTVLMFLEDIPFLDTLFESTSAVATVGLSPIDVSILSNISKILIIIGMLVGRIGPLSFAIALTIQNAQKKNQDVVYPEGKIIVG</sequence>
<keyword evidence="2" id="KW-0813">Transport</keyword>
<keyword evidence="8" id="KW-0406">Ion transport</keyword>
<keyword evidence="9 10" id="KW-0472">Membrane</keyword>
<evidence type="ECO:0000313" key="12">
    <source>
        <dbReference type="Proteomes" id="UP000233534"/>
    </source>
</evidence>
<dbReference type="GO" id="GO:0015379">
    <property type="term" value="F:potassium:chloride symporter activity"/>
    <property type="evidence" value="ECO:0007669"/>
    <property type="project" value="InterPro"/>
</dbReference>
<feature type="transmembrane region" description="Helical" evidence="10">
    <location>
        <begin position="230"/>
        <end position="254"/>
    </location>
</feature>
<keyword evidence="3" id="KW-1003">Cell membrane</keyword>
<accession>A0A2K9E3S7</accession>
<dbReference type="EMBL" id="CP025197">
    <property type="protein sequence ID" value="AUG57038.1"/>
    <property type="molecule type" value="Genomic_DNA"/>
</dbReference>
<feature type="transmembrane region" description="Helical" evidence="10">
    <location>
        <begin position="166"/>
        <end position="186"/>
    </location>
</feature>
<feature type="transmembrane region" description="Helical" evidence="10">
    <location>
        <begin position="413"/>
        <end position="435"/>
    </location>
</feature>
<dbReference type="InterPro" id="IPR004772">
    <property type="entry name" value="TrkH"/>
</dbReference>
<comment type="subcellular location">
    <subcellularLocation>
        <location evidence="1">Cell membrane</location>
        <topology evidence="1">Multi-pass membrane protein</topology>
    </subcellularLocation>
</comment>
<dbReference type="PANTHER" id="PTHR32024">
    <property type="entry name" value="TRK SYSTEM POTASSIUM UPTAKE PROTEIN TRKG-RELATED"/>
    <property type="match status" value="1"/>
</dbReference>
<feature type="transmembrane region" description="Helical" evidence="10">
    <location>
        <begin position="198"/>
        <end position="218"/>
    </location>
</feature>
<keyword evidence="7 10" id="KW-1133">Transmembrane helix</keyword>
<evidence type="ECO:0000256" key="7">
    <source>
        <dbReference type="ARBA" id="ARBA00022989"/>
    </source>
</evidence>
<dbReference type="RefSeq" id="WP_101299994.1">
    <property type="nucleotide sequence ID" value="NZ_CP025197.1"/>
</dbReference>
<dbReference type="PANTHER" id="PTHR32024:SF1">
    <property type="entry name" value="KTR SYSTEM POTASSIUM UPTAKE PROTEIN B"/>
    <property type="match status" value="1"/>
</dbReference>
<dbReference type="Proteomes" id="UP000233534">
    <property type="component" value="Chromosome"/>
</dbReference>
<feature type="transmembrane region" description="Helical" evidence="10">
    <location>
        <begin position="53"/>
        <end position="71"/>
    </location>
</feature>
<evidence type="ECO:0000256" key="9">
    <source>
        <dbReference type="ARBA" id="ARBA00023136"/>
    </source>
</evidence>
<dbReference type="KEGG" id="hsc:HVS_05540"/>
<reference evidence="11 12" key="1">
    <citation type="submission" date="2017-12" db="EMBL/GenBank/DDBJ databases">
        <title>Complete genome sequence of Herbivorax saccincola GGR1, a novel Cellulosome-producing hydrolytic bacterium in a thermophilic biogas plant, established by Illumina and Nanopore MinION sequencing.</title>
        <authorList>
            <person name="Pechtl A."/>
            <person name="Ruckert C."/>
            <person name="Koeck D.E."/>
            <person name="Maus I."/>
            <person name="Winkler A."/>
            <person name="Kalinowski J."/>
            <person name="Puhler A."/>
            <person name="Schwarz W.W."/>
            <person name="Zverlov V.V."/>
            <person name="Schluter A."/>
            <person name="Liebl W."/>
        </authorList>
    </citation>
    <scope>NUCLEOTIDE SEQUENCE [LARGE SCALE GENOMIC DNA]</scope>
    <source>
        <strain evidence="12">SR1</strain>
    </source>
</reference>
<feature type="transmembrane region" description="Helical" evidence="10">
    <location>
        <begin position="83"/>
        <end position="107"/>
    </location>
</feature>
<gene>
    <name evidence="11" type="primary">ktrB</name>
    <name evidence="11" type="ORF">HVS_05540</name>
</gene>
<dbReference type="NCBIfam" id="TIGR00933">
    <property type="entry name" value="2a38"/>
    <property type="match status" value="1"/>
</dbReference>
<evidence type="ECO:0000256" key="1">
    <source>
        <dbReference type="ARBA" id="ARBA00004651"/>
    </source>
</evidence>
<evidence type="ECO:0000256" key="5">
    <source>
        <dbReference type="ARBA" id="ARBA00022692"/>
    </source>
</evidence>
<keyword evidence="12" id="KW-1185">Reference proteome</keyword>
<evidence type="ECO:0000256" key="6">
    <source>
        <dbReference type="ARBA" id="ARBA00022958"/>
    </source>
</evidence>
<dbReference type="GO" id="GO:0005886">
    <property type="term" value="C:plasma membrane"/>
    <property type="evidence" value="ECO:0007669"/>
    <property type="project" value="UniProtKB-SubCell"/>
</dbReference>
<organism evidence="11 12">
    <name type="scientific">Acetivibrio saccincola</name>
    <dbReference type="NCBI Taxonomy" id="1677857"/>
    <lineage>
        <taxon>Bacteria</taxon>
        <taxon>Bacillati</taxon>
        <taxon>Bacillota</taxon>
        <taxon>Clostridia</taxon>
        <taxon>Eubacteriales</taxon>
        <taxon>Oscillospiraceae</taxon>
        <taxon>Acetivibrio</taxon>
    </lineage>
</organism>
<evidence type="ECO:0000256" key="10">
    <source>
        <dbReference type="SAM" id="Phobius"/>
    </source>
</evidence>
<feature type="transmembrane region" description="Helical" evidence="10">
    <location>
        <begin position="354"/>
        <end position="378"/>
    </location>
</feature>
<evidence type="ECO:0000256" key="8">
    <source>
        <dbReference type="ARBA" id="ARBA00023065"/>
    </source>
</evidence>
<feature type="transmembrane region" description="Helical" evidence="10">
    <location>
        <begin position="21"/>
        <end position="41"/>
    </location>
</feature>
<name>A0A2K9E3S7_9FIRM</name>
<protein>
    <submittedName>
        <fullName evidence="11">Ktr system potassium uptake protein B</fullName>
    </submittedName>
</protein>
<keyword evidence="5 10" id="KW-0812">Transmembrane</keyword>
<feature type="transmembrane region" description="Helical" evidence="10">
    <location>
        <begin position="134"/>
        <end position="154"/>
    </location>
</feature>
<evidence type="ECO:0000256" key="2">
    <source>
        <dbReference type="ARBA" id="ARBA00022448"/>
    </source>
</evidence>
<dbReference type="AlphaFoldDB" id="A0A2K9E3S7"/>
<proteinExistence type="predicted"/>
<keyword evidence="4" id="KW-0633">Potassium transport</keyword>